<keyword evidence="2" id="KW-0285">Flavoprotein</keyword>
<accession>G0U613</accession>
<dbReference type="InterPro" id="IPR003953">
    <property type="entry name" value="FAD-dep_OxRdtase_2_FAD-bd"/>
</dbReference>
<dbReference type="InterPro" id="IPR036188">
    <property type="entry name" value="FAD/NAD-bd_sf"/>
</dbReference>
<dbReference type="InterPro" id="IPR050315">
    <property type="entry name" value="FAD-oxidoreductase_2"/>
</dbReference>
<dbReference type="FunFam" id="3.90.700.10:FF:000007">
    <property type="entry name" value="NADH-dependent fumarate reductase"/>
    <property type="match status" value="1"/>
</dbReference>
<dbReference type="PANTHER" id="PTHR43400">
    <property type="entry name" value="FUMARATE REDUCTASE"/>
    <property type="match status" value="1"/>
</dbReference>
<dbReference type="FunFam" id="3.40.50.80:FF:000021">
    <property type="entry name" value="Cytochrome b5 reductase 4"/>
    <property type="match status" value="1"/>
</dbReference>
<dbReference type="SUPFAM" id="SSF143631">
    <property type="entry name" value="ApbE-like"/>
    <property type="match status" value="1"/>
</dbReference>
<keyword evidence="8" id="KW-0472">Membrane</keyword>
<evidence type="ECO:0000313" key="10">
    <source>
        <dbReference type="EMBL" id="CCC51314.1"/>
    </source>
</evidence>
<dbReference type="Gene3D" id="3.90.700.10">
    <property type="entry name" value="Succinate dehydrogenase/fumarate reductase flavoprotein, catalytic domain"/>
    <property type="match status" value="1"/>
</dbReference>
<dbReference type="VEuPathDB" id="TriTrypDB:TvY486_1003670"/>
<dbReference type="InterPro" id="IPR010960">
    <property type="entry name" value="Flavocytochrome_c"/>
</dbReference>
<dbReference type="InterPro" id="IPR003374">
    <property type="entry name" value="ApbE-like_sf"/>
</dbReference>
<dbReference type="Pfam" id="PF00970">
    <property type="entry name" value="FAD_binding_6"/>
    <property type="match status" value="1"/>
</dbReference>
<dbReference type="SUPFAM" id="SSF51905">
    <property type="entry name" value="FAD/NAD(P)-binding domain"/>
    <property type="match status" value="1"/>
</dbReference>
<name>G0U613_TRYVY</name>
<evidence type="ECO:0000256" key="8">
    <source>
        <dbReference type="SAM" id="Phobius"/>
    </source>
</evidence>
<dbReference type="InterPro" id="IPR039261">
    <property type="entry name" value="FNR_nucleotide-bd"/>
</dbReference>
<dbReference type="SUPFAM" id="SSF56425">
    <property type="entry name" value="Succinate dehydrogenase/fumarate reductase flavoprotein, catalytic domain"/>
    <property type="match status" value="1"/>
</dbReference>
<dbReference type="EC" id="1.3.1.6" evidence="6"/>
<dbReference type="GO" id="GO:0010181">
    <property type="term" value="F:FMN binding"/>
    <property type="evidence" value="ECO:0007669"/>
    <property type="project" value="InterPro"/>
</dbReference>
<dbReference type="Pfam" id="PF00175">
    <property type="entry name" value="NAD_binding_1"/>
    <property type="match status" value="1"/>
</dbReference>
<dbReference type="Gene3D" id="3.10.520.10">
    <property type="entry name" value="ApbE-like domains"/>
    <property type="match status" value="1"/>
</dbReference>
<dbReference type="Pfam" id="PF02424">
    <property type="entry name" value="ApbE"/>
    <property type="match status" value="1"/>
</dbReference>
<feature type="transmembrane region" description="Helical" evidence="8">
    <location>
        <begin position="6"/>
        <end position="32"/>
    </location>
</feature>
<keyword evidence="8" id="KW-1133">Transmembrane helix</keyword>
<dbReference type="SUPFAM" id="SSF52343">
    <property type="entry name" value="Ferredoxin reductase-like, C-terminal NADP-linked domain"/>
    <property type="match status" value="1"/>
</dbReference>
<evidence type="ECO:0000256" key="7">
    <source>
        <dbReference type="ARBA" id="ARBA00077246"/>
    </source>
</evidence>
<reference evidence="10" key="1">
    <citation type="journal article" date="2012" name="Proc. Natl. Acad. Sci. U.S.A.">
        <title>Antigenic diversity is generated by distinct evolutionary mechanisms in African trypanosome species.</title>
        <authorList>
            <person name="Jackson A.P."/>
            <person name="Berry A."/>
            <person name="Aslett M."/>
            <person name="Allison H.C."/>
            <person name="Burton P."/>
            <person name="Vavrova-Anderson J."/>
            <person name="Brown R."/>
            <person name="Browne H."/>
            <person name="Corton N."/>
            <person name="Hauser H."/>
            <person name="Gamble J."/>
            <person name="Gilderthorp R."/>
            <person name="Marcello L."/>
            <person name="McQuillan J."/>
            <person name="Otto T.D."/>
            <person name="Quail M.A."/>
            <person name="Sanders M.J."/>
            <person name="van Tonder A."/>
            <person name="Ginger M.L."/>
            <person name="Field M.C."/>
            <person name="Barry J.D."/>
            <person name="Hertz-Fowler C."/>
            <person name="Berriman M."/>
        </authorList>
    </citation>
    <scope>NUCLEOTIDE SEQUENCE</scope>
    <source>
        <strain evidence="10">Y486</strain>
    </source>
</reference>
<feature type="domain" description="FAD-binding FR-type" evidence="9">
    <location>
        <begin position="1002"/>
        <end position="1108"/>
    </location>
</feature>
<dbReference type="NCBIfam" id="TIGR01813">
    <property type="entry name" value="flavo_cyto_c"/>
    <property type="match status" value="1"/>
</dbReference>
<organism evidence="10">
    <name type="scientific">Trypanosoma vivax (strain Y486)</name>
    <dbReference type="NCBI Taxonomy" id="1055687"/>
    <lineage>
        <taxon>Eukaryota</taxon>
        <taxon>Discoba</taxon>
        <taxon>Euglenozoa</taxon>
        <taxon>Kinetoplastea</taxon>
        <taxon>Metakinetoplastina</taxon>
        <taxon>Trypanosomatida</taxon>
        <taxon>Trypanosomatidae</taxon>
        <taxon>Trypanosoma</taxon>
        <taxon>Duttonella</taxon>
    </lineage>
</organism>
<dbReference type="InterPro" id="IPR001433">
    <property type="entry name" value="OxRdtase_FAD/NAD-bd"/>
</dbReference>
<dbReference type="PANTHER" id="PTHR43400:SF7">
    <property type="entry name" value="FAD-DEPENDENT OXIDOREDUCTASE 2 FAD BINDING DOMAIN-CONTAINING PROTEIN"/>
    <property type="match status" value="1"/>
</dbReference>
<dbReference type="Gene3D" id="3.40.50.80">
    <property type="entry name" value="Nucleotide-binding domain of ferredoxin-NADP reductase (FNR) module"/>
    <property type="match status" value="1"/>
</dbReference>
<dbReference type="Pfam" id="PF00890">
    <property type="entry name" value="FAD_binding_2"/>
    <property type="match status" value="1"/>
</dbReference>
<comment type="cofactor">
    <cofactor evidence="1">
        <name>FAD</name>
        <dbReference type="ChEBI" id="CHEBI:57692"/>
    </cofactor>
</comment>
<dbReference type="InterPro" id="IPR008333">
    <property type="entry name" value="Cbr1-like_FAD-bd_dom"/>
</dbReference>
<dbReference type="PRINTS" id="PR00406">
    <property type="entry name" value="CYTB5RDTASE"/>
</dbReference>
<dbReference type="InterPro" id="IPR027477">
    <property type="entry name" value="Succ_DH/fumarate_Rdtase_cat_sf"/>
</dbReference>
<evidence type="ECO:0000259" key="9">
    <source>
        <dbReference type="PROSITE" id="PS51384"/>
    </source>
</evidence>
<evidence type="ECO:0000256" key="4">
    <source>
        <dbReference type="ARBA" id="ARBA00023002"/>
    </source>
</evidence>
<dbReference type="GO" id="GO:0016156">
    <property type="term" value="F:fumarate reductase (NADH) activity"/>
    <property type="evidence" value="ECO:0007669"/>
    <property type="project" value="UniProtKB-EC"/>
</dbReference>
<dbReference type="Gene3D" id="2.40.30.10">
    <property type="entry name" value="Translation factors"/>
    <property type="match status" value="1"/>
</dbReference>
<dbReference type="PROSITE" id="PS51384">
    <property type="entry name" value="FAD_FR"/>
    <property type="match status" value="1"/>
</dbReference>
<dbReference type="EMBL" id="HE573026">
    <property type="protein sequence ID" value="CCC51314.1"/>
    <property type="molecule type" value="Genomic_DNA"/>
</dbReference>
<protein>
    <recommendedName>
        <fullName evidence="6">fumarate reductase (NADH)</fullName>
        <ecNumber evidence="6">1.3.1.6</ecNumber>
    </recommendedName>
    <alternativeName>
        <fullName evidence="7">NADH-dependent fumarate reductase</fullName>
    </alternativeName>
</protein>
<evidence type="ECO:0000256" key="5">
    <source>
        <dbReference type="ARBA" id="ARBA00050832"/>
    </source>
</evidence>
<keyword evidence="3" id="KW-0274">FAD</keyword>
<dbReference type="InterPro" id="IPR024932">
    <property type="entry name" value="ApbE"/>
</dbReference>
<keyword evidence="4" id="KW-0560">Oxidoreductase</keyword>
<dbReference type="SUPFAM" id="SSF63380">
    <property type="entry name" value="Riboflavin synthase domain-like"/>
    <property type="match status" value="1"/>
</dbReference>
<gene>
    <name evidence="10" type="ORF">TVY486_1003670</name>
</gene>
<dbReference type="Gene3D" id="3.50.50.60">
    <property type="entry name" value="FAD/NAD(P)-binding domain"/>
    <property type="match status" value="1"/>
</dbReference>
<evidence type="ECO:0000256" key="1">
    <source>
        <dbReference type="ARBA" id="ARBA00001974"/>
    </source>
</evidence>
<keyword evidence="8" id="KW-0812">Transmembrane</keyword>
<sequence length="1253" mass="136795">MSPPFLFDVLFFMFVFVDLFFLFQVFPLMLTMPVPRAALIRRDRAGSVGFMVSIRRNVFLNPLNRCITLRSCTKSLVTASSLWKCRCAGACGALLPFHQARFVSTGSDAVSGASVVITDPQRTAKERDQAAVEMLMANSDPSHNAPSTIKLKDVKFTVPYCLTVVLRKSSSAADTERTALAVLTDAFDMVNQHLNHFNPNSEVSLVNDLAVGIKHQMSDHLRLVMECCIRVYRSSGELFDPATGPLIEFFRKSTRNLECSDTIPCDDLELYSLPRSFDVNLGDGTISRRHPKARLDLGGLNKGYTVDYVVERLRAAGLSDLMFEWGGDIHASGRNVNGQPWAVGIARPPSVESVVLRAKEGRSATGEAETPPPFLCAVQLDNEAICTSGDYENVINDPKHGVVCSIFDWGSKKLLSPSDGGLAQVSVKCYNAMFADALATACLVKRDPARVRQMLDGWRFSRNCVTNYVAYTRQGERVAHMHEIAQESRELRRLRISGSLPARVIVVGGGLAGLSAAIEAAGCGAQVILLEKEKKLGGNSAKATSGINGWGTRAQLERDVQDGGKYFERDTYKSGLKGCTDPALVKTLSVKSADAINWLVSLGVPLTVLSQLGGHSHMRTHRAPDTADGTPVPIGYTIMKTLENHIRKNLKDRVTVMTGVSVIELLEETELMPGGRREVRVTGVVIARPGENEEPMKLPADAVVLATGGFSNDKTADSLLREYAPHLSNYPTTNGSWATGDGVKLARRLGAKLVDMDKIQLHPTGLVDPNDPANPTKFLGPEALRGSGGILLNKLGKRFVNELDLRSVVSNAILRQKNEYPGSNGSYFAYCVLNAEATKLFGVNSLNFYEKQLGLFQRVENVTELAQLIGCEETVLQETLENYNECSTAKVRCPHTDKVVYPCALGPQGPYSVAFVTPSIHYTMGGCLISPAAEVLREEDSFSILENHRPIRGLFGAGEVTGGVHGGNRLGGNSLLECVVFGKIAGDRAATILQKHEVALSRNDWTSVVVRETRSGEQFGIGSCVLRFNLPGAVQRSGLKLGEFVAIRGEWDGQQLLGYYSPITLPDDLGTISLLVRGDKGTLREWISALRPGDSVEIKACGGLCIEQDPENERLLFRNKVIRKFGLIAGGTGVAPMLQIIRAAFQKPYASTIDSVRLIYASEDFESLTYRKILADYAEKNRDKFACRYVLNNPPEGWTEGVGFISRKSLQSTLQPPSDDLLVAICGPQVMQRSVKTELLDMGYDPELVQTVS</sequence>
<dbReference type="CDD" id="cd06183">
    <property type="entry name" value="cyt_b5_reduct_like"/>
    <property type="match status" value="1"/>
</dbReference>
<evidence type="ECO:0000256" key="3">
    <source>
        <dbReference type="ARBA" id="ARBA00022827"/>
    </source>
</evidence>
<dbReference type="AlphaFoldDB" id="G0U613"/>
<proteinExistence type="predicted"/>
<dbReference type="InterPro" id="IPR017927">
    <property type="entry name" value="FAD-bd_FR_type"/>
</dbReference>
<evidence type="ECO:0000256" key="6">
    <source>
        <dbReference type="ARBA" id="ARBA00067004"/>
    </source>
</evidence>
<evidence type="ECO:0000256" key="2">
    <source>
        <dbReference type="ARBA" id="ARBA00022630"/>
    </source>
</evidence>
<dbReference type="InterPro" id="IPR017938">
    <property type="entry name" value="Riboflavin_synthase-like_b-brl"/>
</dbReference>
<comment type="catalytic activity">
    <reaction evidence="5">
        <text>succinate + NAD(+) = fumarate + NADH + H(+)</text>
        <dbReference type="Rhea" id="RHEA:18281"/>
        <dbReference type="ChEBI" id="CHEBI:15378"/>
        <dbReference type="ChEBI" id="CHEBI:29806"/>
        <dbReference type="ChEBI" id="CHEBI:30031"/>
        <dbReference type="ChEBI" id="CHEBI:57540"/>
        <dbReference type="ChEBI" id="CHEBI:57945"/>
        <dbReference type="EC" id="1.3.1.6"/>
    </reaction>
</comment>